<evidence type="ECO:0000313" key="1">
    <source>
        <dbReference type="EMBL" id="RAQ98507.1"/>
    </source>
</evidence>
<sequence>MSQGSLTENSAPLTVTDEEAATVLSLSLTIRRWFKSLAGHSIEIVHLGSTALQQIRKGREGCIRSFQILMPGTHMLTKWLAHLSSKLRGWLENLLMQLNEVSLPGSVQVLLLCSSSTLKPLRRVENSIFYSTLIKI</sequence>
<dbReference type="AlphaFoldDB" id="A0A328VM54"/>
<proteinExistence type="predicted"/>
<accession>A0A328VM54</accession>
<dbReference type="EMBL" id="MCIF01000002">
    <property type="protein sequence ID" value="RAQ98507.1"/>
    <property type="molecule type" value="Genomic_DNA"/>
</dbReference>
<evidence type="ECO:0000313" key="2">
    <source>
        <dbReference type="Proteomes" id="UP000248706"/>
    </source>
</evidence>
<comment type="caution">
    <text evidence="1">The sequence shown here is derived from an EMBL/GenBank/DDBJ whole genome shotgun (WGS) entry which is preliminary data.</text>
</comment>
<name>A0A328VM54_9CHLR</name>
<organism evidence="1 2">
    <name type="scientific">Thermogemmatispora tikiterensis</name>
    <dbReference type="NCBI Taxonomy" id="1825093"/>
    <lineage>
        <taxon>Bacteria</taxon>
        <taxon>Bacillati</taxon>
        <taxon>Chloroflexota</taxon>
        <taxon>Ktedonobacteria</taxon>
        <taxon>Thermogemmatisporales</taxon>
        <taxon>Thermogemmatisporaceae</taxon>
        <taxon>Thermogemmatispora</taxon>
    </lineage>
</organism>
<gene>
    <name evidence="1" type="ORF">A4R35_23395</name>
</gene>
<reference evidence="1 2" key="1">
    <citation type="submission" date="2016-08" db="EMBL/GenBank/DDBJ databases">
        <title>Analysis of Carbohydrate Active Enzymes in Thermogemmatispora T81 Reveals Carbohydrate Degradation Ability.</title>
        <authorList>
            <person name="Tomazini A."/>
            <person name="Lal S."/>
            <person name="Stott M."/>
            <person name="Henrissat B."/>
            <person name="Polikarpov I."/>
            <person name="Sparling R."/>
            <person name="Levin D.B."/>
        </authorList>
    </citation>
    <scope>NUCLEOTIDE SEQUENCE [LARGE SCALE GENOMIC DNA]</scope>
    <source>
        <strain evidence="1 2">T81</strain>
    </source>
</reference>
<dbReference type="Proteomes" id="UP000248706">
    <property type="component" value="Unassembled WGS sequence"/>
</dbReference>
<protein>
    <submittedName>
        <fullName evidence="1">Uncharacterized protein</fullName>
    </submittedName>
</protein>
<keyword evidence="2" id="KW-1185">Reference proteome</keyword>